<dbReference type="EMBL" id="MK327938">
    <property type="protein sequence ID" value="QBO63977.1"/>
    <property type="molecule type" value="Genomic_DNA"/>
</dbReference>
<gene>
    <name evidence="1" type="ORF">Goslar_00184</name>
</gene>
<name>A0A482GG71_BPGOS</name>
<organismHost>
    <name type="scientific">Escherichia coli</name>
    <dbReference type="NCBI Taxonomy" id="562"/>
</organismHost>
<keyword evidence="2" id="KW-1185">Reference proteome</keyword>
<reference evidence="1 2" key="1">
    <citation type="submission" date="2018-12" db="EMBL/GenBank/DDBJ databases">
        <title>Still something new to discover - new insights into E. coli phage diversity and taxonomy.</title>
        <authorList>
            <person name="Korf I.H.E."/>
            <person name="Adriaennsens E."/>
            <person name="Dreiseikelmann B."/>
            <person name="Kropinski A."/>
            <person name="Nimtz M."/>
            <person name="Meier-Kolthoff J.P."/>
            <person name="Rohde M."/>
            <person name="van Raaij M."/>
            <person name="Wittmann J."/>
        </authorList>
    </citation>
    <scope>NUCLEOTIDE SEQUENCE [LARGE SCALE GENOMIC DNA]</scope>
</reference>
<sequence>MAQIFTGGRDSYRALRFGEMSSGLDKSFMEYGHKLMNSLGGASEHVKHFYAESLATFDAFNQINYAELRKTLLRQSENIFHDDVVMPCNTVEDFRAANGISRQLIMACPELRTKAQRQQIEGYAECYTDPFSTFSNELHPDYMRVTDGVLITDPKTDETWSISYEFDDHELDLPELSIDDKAITLTNWDMARILLQVPDGEDFTNIAGGKLG</sequence>
<evidence type="ECO:0000313" key="1">
    <source>
        <dbReference type="EMBL" id="QBO63977.1"/>
    </source>
</evidence>
<organism evidence="1 2">
    <name type="scientific">Escherichia phage vB_EcoM_Goslar</name>
    <dbReference type="NCBI Taxonomy" id="2502409"/>
    <lineage>
        <taxon>Viruses</taxon>
        <taxon>Duplodnaviria</taxon>
        <taxon>Heunggongvirae</taxon>
        <taxon>Uroviricota</taxon>
        <taxon>Caudoviricetes</taxon>
        <taxon>Chimalliviridae</taxon>
        <taxon>Goslarvirus</taxon>
        <taxon>Goslarvirus goslar</taxon>
    </lineage>
</organism>
<protein>
    <submittedName>
        <fullName evidence="1">Uncharacterized protein</fullName>
    </submittedName>
</protein>
<evidence type="ECO:0000313" key="2">
    <source>
        <dbReference type="Proteomes" id="UP000294673"/>
    </source>
</evidence>
<proteinExistence type="predicted"/>
<dbReference type="Proteomes" id="UP000294673">
    <property type="component" value="Segment"/>
</dbReference>
<accession>A0A482GG71</accession>